<dbReference type="Pfam" id="PF13589">
    <property type="entry name" value="HATPase_c_3"/>
    <property type="match status" value="1"/>
</dbReference>
<name>A0AAV4E2P0_9GAST</name>
<comment type="caution">
    <text evidence="5">The sequence shown here is derived from an EMBL/GenBank/DDBJ whole genome shotgun (WGS) entry which is preliminary data.</text>
</comment>
<dbReference type="GO" id="GO:0005634">
    <property type="term" value="C:nucleus"/>
    <property type="evidence" value="ECO:0007669"/>
    <property type="project" value="UniProtKB-SubCell"/>
</dbReference>
<keyword evidence="4" id="KW-0539">Nucleus</keyword>
<dbReference type="EMBL" id="BLXT01008602">
    <property type="protein sequence ID" value="GFO50276.1"/>
    <property type="molecule type" value="Genomic_DNA"/>
</dbReference>
<evidence type="ECO:0000256" key="1">
    <source>
        <dbReference type="ARBA" id="ARBA00004123"/>
    </source>
</evidence>
<dbReference type="AlphaFoldDB" id="A0AAV4E2P0"/>
<dbReference type="Gene3D" id="3.30.565.10">
    <property type="entry name" value="Histidine kinase-like ATPase, C-terminal domain"/>
    <property type="match status" value="1"/>
</dbReference>
<dbReference type="SUPFAM" id="SSF55874">
    <property type="entry name" value="ATPase domain of HSP90 chaperone/DNA topoisomerase II/histidine kinase"/>
    <property type="match status" value="1"/>
</dbReference>
<organism evidence="5 6">
    <name type="scientific">Plakobranchus ocellatus</name>
    <dbReference type="NCBI Taxonomy" id="259542"/>
    <lineage>
        <taxon>Eukaryota</taxon>
        <taxon>Metazoa</taxon>
        <taxon>Spiralia</taxon>
        <taxon>Lophotrochozoa</taxon>
        <taxon>Mollusca</taxon>
        <taxon>Gastropoda</taxon>
        <taxon>Heterobranchia</taxon>
        <taxon>Euthyneura</taxon>
        <taxon>Panpulmonata</taxon>
        <taxon>Sacoglossa</taxon>
        <taxon>Placobranchoidea</taxon>
        <taxon>Plakobranchidae</taxon>
        <taxon>Plakobranchus</taxon>
    </lineage>
</organism>
<evidence type="ECO:0000256" key="4">
    <source>
        <dbReference type="ARBA" id="ARBA00023242"/>
    </source>
</evidence>
<reference evidence="5 6" key="1">
    <citation type="journal article" date="2021" name="Elife">
        <title>Chloroplast acquisition without the gene transfer in kleptoplastic sea slugs, Plakobranchus ocellatus.</title>
        <authorList>
            <person name="Maeda T."/>
            <person name="Takahashi S."/>
            <person name="Yoshida T."/>
            <person name="Shimamura S."/>
            <person name="Takaki Y."/>
            <person name="Nagai Y."/>
            <person name="Toyoda A."/>
            <person name="Suzuki Y."/>
            <person name="Arimoto A."/>
            <person name="Ishii H."/>
            <person name="Satoh N."/>
            <person name="Nishiyama T."/>
            <person name="Hasebe M."/>
            <person name="Maruyama T."/>
            <person name="Minagawa J."/>
            <person name="Obokata J."/>
            <person name="Shigenobu S."/>
        </authorList>
    </citation>
    <scope>NUCLEOTIDE SEQUENCE [LARGE SCALE GENOMIC DNA]</scope>
</reference>
<sequence length="103" mass="11355">MDFSNLNRAQLSFDYLHTNSTTHEFLFGALAELLDNARDASATKMNIFTIPDQSLRGGYILCFQDDGEGMDPVETASIVTFGKSNKKADDLHQIGMYGNGLKS</sequence>
<keyword evidence="2" id="KW-0479">Metal-binding</keyword>
<dbReference type="PANTHER" id="PTHR23337">
    <property type="entry name" value="ZINC FINGER CW-TYPE COILED-COIL DOMAIN PROTEIN 1"/>
    <property type="match status" value="1"/>
</dbReference>
<dbReference type="Proteomes" id="UP000735302">
    <property type="component" value="Unassembled WGS sequence"/>
</dbReference>
<protein>
    <submittedName>
        <fullName evidence="5">MORC family CW-type Zinc finger protein 2</fullName>
    </submittedName>
</protein>
<evidence type="ECO:0000313" key="5">
    <source>
        <dbReference type="EMBL" id="GFO50276.1"/>
    </source>
</evidence>
<evidence type="ECO:0000313" key="6">
    <source>
        <dbReference type="Proteomes" id="UP000735302"/>
    </source>
</evidence>
<keyword evidence="6" id="KW-1185">Reference proteome</keyword>
<gene>
    <name evidence="5" type="ORF">PoB_007678100</name>
</gene>
<proteinExistence type="predicted"/>
<keyword evidence="3" id="KW-0175">Coiled coil</keyword>
<accession>A0AAV4E2P0</accession>
<comment type="subcellular location">
    <subcellularLocation>
        <location evidence="1">Nucleus</location>
    </subcellularLocation>
</comment>
<dbReference type="GO" id="GO:0046872">
    <property type="term" value="F:metal ion binding"/>
    <property type="evidence" value="ECO:0007669"/>
    <property type="project" value="UniProtKB-KW"/>
</dbReference>
<dbReference type="InterPro" id="IPR036890">
    <property type="entry name" value="HATPase_C_sf"/>
</dbReference>
<evidence type="ECO:0000256" key="2">
    <source>
        <dbReference type="ARBA" id="ARBA00022723"/>
    </source>
</evidence>
<evidence type="ECO:0000256" key="3">
    <source>
        <dbReference type="ARBA" id="ARBA00023054"/>
    </source>
</evidence>
<dbReference type="PANTHER" id="PTHR23337:SF3">
    <property type="entry name" value="MORC FAMILY CW-TYPE ZINC FINGER 2"/>
    <property type="match status" value="1"/>
</dbReference>